<protein>
    <submittedName>
        <fullName evidence="2">Uncharacterized protein</fullName>
    </submittedName>
</protein>
<comment type="caution">
    <text evidence="2">The sequence shown here is derived from an EMBL/GenBank/DDBJ whole genome shotgun (WGS) entry which is preliminary data.</text>
</comment>
<evidence type="ECO:0000313" key="3">
    <source>
        <dbReference type="Proteomes" id="UP001283361"/>
    </source>
</evidence>
<gene>
    <name evidence="2" type="ORF">RRG08_046227</name>
</gene>
<sequence length="89" mass="10103">MSCAVLTTATPGSDPRDKHHHESLRQSVRKMFPEGPYHLNHSKPTEGLNHQNHISTPTEEPYHLNHISTPTERPYHLNHISKPTEGPIT</sequence>
<keyword evidence="3" id="KW-1185">Reference proteome</keyword>
<dbReference type="Proteomes" id="UP001283361">
    <property type="component" value="Unassembled WGS sequence"/>
</dbReference>
<evidence type="ECO:0000256" key="1">
    <source>
        <dbReference type="SAM" id="MobiDB-lite"/>
    </source>
</evidence>
<organism evidence="2 3">
    <name type="scientific">Elysia crispata</name>
    <name type="common">lettuce slug</name>
    <dbReference type="NCBI Taxonomy" id="231223"/>
    <lineage>
        <taxon>Eukaryota</taxon>
        <taxon>Metazoa</taxon>
        <taxon>Spiralia</taxon>
        <taxon>Lophotrochozoa</taxon>
        <taxon>Mollusca</taxon>
        <taxon>Gastropoda</taxon>
        <taxon>Heterobranchia</taxon>
        <taxon>Euthyneura</taxon>
        <taxon>Panpulmonata</taxon>
        <taxon>Sacoglossa</taxon>
        <taxon>Placobranchoidea</taxon>
        <taxon>Plakobranchidae</taxon>
        <taxon>Elysia</taxon>
    </lineage>
</organism>
<feature type="compositionally biased region" description="Polar residues" evidence="1">
    <location>
        <begin position="1"/>
        <end position="11"/>
    </location>
</feature>
<dbReference type="AlphaFoldDB" id="A0AAE1D1N4"/>
<reference evidence="2" key="1">
    <citation type="journal article" date="2023" name="G3 (Bethesda)">
        <title>A reference genome for the long-term kleptoplast-retaining sea slug Elysia crispata morphotype clarki.</title>
        <authorList>
            <person name="Eastman K.E."/>
            <person name="Pendleton A.L."/>
            <person name="Shaikh M.A."/>
            <person name="Suttiyut T."/>
            <person name="Ogas R."/>
            <person name="Tomko P."/>
            <person name="Gavelis G."/>
            <person name="Widhalm J.R."/>
            <person name="Wisecaver J.H."/>
        </authorList>
    </citation>
    <scope>NUCLEOTIDE SEQUENCE</scope>
    <source>
        <strain evidence="2">ECLA1</strain>
    </source>
</reference>
<name>A0AAE1D1N4_9GAST</name>
<proteinExistence type="predicted"/>
<accession>A0AAE1D1N4</accession>
<feature type="compositionally biased region" description="Polar residues" evidence="1">
    <location>
        <begin position="48"/>
        <end position="58"/>
    </location>
</feature>
<evidence type="ECO:0000313" key="2">
    <source>
        <dbReference type="EMBL" id="KAK3751955.1"/>
    </source>
</evidence>
<dbReference type="EMBL" id="JAWDGP010005803">
    <property type="protein sequence ID" value="KAK3751955.1"/>
    <property type="molecule type" value="Genomic_DNA"/>
</dbReference>
<feature type="region of interest" description="Disordered" evidence="1">
    <location>
        <begin position="1"/>
        <end position="89"/>
    </location>
</feature>